<evidence type="ECO:0000313" key="6">
    <source>
        <dbReference type="EMBL" id="MBB4664714.1"/>
    </source>
</evidence>
<dbReference type="Pfam" id="PF00905">
    <property type="entry name" value="Transpeptidase"/>
    <property type="match status" value="1"/>
</dbReference>
<comment type="subcellular location">
    <subcellularLocation>
        <location evidence="1">Membrane</location>
    </subcellularLocation>
</comment>
<evidence type="ECO:0000256" key="3">
    <source>
        <dbReference type="ARBA" id="ARBA00023136"/>
    </source>
</evidence>
<comment type="caution">
    <text evidence="6">The sequence shown here is derived from an EMBL/GenBank/DDBJ whole genome shotgun (WGS) entry which is preliminary data.</text>
</comment>
<evidence type="ECO:0000256" key="1">
    <source>
        <dbReference type="ARBA" id="ARBA00004370"/>
    </source>
</evidence>
<evidence type="ECO:0000313" key="7">
    <source>
        <dbReference type="Proteomes" id="UP000585272"/>
    </source>
</evidence>
<dbReference type="EMBL" id="JACHNU010000008">
    <property type="protein sequence ID" value="MBB4664714.1"/>
    <property type="molecule type" value="Genomic_DNA"/>
</dbReference>
<dbReference type="InterPro" id="IPR050515">
    <property type="entry name" value="Beta-lactam/transpept"/>
</dbReference>
<dbReference type="PANTHER" id="PTHR30627">
    <property type="entry name" value="PEPTIDOGLYCAN D,D-TRANSPEPTIDASE"/>
    <property type="match status" value="1"/>
</dbReference>
<dbReference type="AlphaFoldDB" id="A0A840IL27"/>
<comment type="similarity">
    <text evidence="2">Belongs to the transpeptidase family.</text>
</comment>
<feature type="domain" description="Penicillin-binding protein dimerisation" evidence="5">
    <location>
        <begin position="52"/>
        <end position="197"/>
    </location>
</feature>
<proteinExistence type="inferred from homology"/>
<dbReference type="GO" id="GO:0005886">
    <property type="term" value="C:plasma membrane"/>
    <property type="evidence" value="ECO:0007669"/>
    <property type="project" value="TreeGrafter"/>
</dbReference>
<dbReference type="InterPro" id="IPR001460">
    <property type="entry name" value="PCN-bd_Tpept"/>
</dbReference>
<evidence type="ECO:0000256" key="2">
    <source>
        <dbReference type="ARBA" id="ARBA00007171"/>
    </source>
</evidence>
<dbReference type="Gene3D" id="3.40.710.10">
    <property type="entry name" value="DD-peptidase/beta-lactamase superfamily"/>
    <property type="match status" value="1"/>
</dbReference>
<dbReference type="SUPFAM" id="SSF56519">
    <property type="entry name" value="Penicillin binding protein dimerisation domain"/>
    <property type="match status" value="1"/>
</dbReference>
<dbReference type="PANTHER" id="PTHR30627:SF1">
    <property type="entry name" value="PEPTIDOGLYCAN D,D-TRANSPEPTIDASE FTSI"/>
    <property type="match status" value="1"/>
</dbReference>
<sequence length="554" mass="58701">MPSLTDRRIGFLFLIFVLALGAAFVRAGWLGAVKAPALKQAAATQQVQTLELPAPRGAITDRRGSYLAVSEAASDISATPYLIREPLRTANALAPLLGVQPEEILRKLDTRSGFVYLARRLPAEQANKVKKLGIEGIALTASSLRTYPRGWSASQVLGSASEEPGGGTGLEYGQDRILRGQDGVQRIVNDALGQPISIKDVSPTVPGRDIRLTLDAALQDKVESVLEGVGQLWRPVRGATAIVMNPQTSEILALANWPRVDANNPGGAPAWANANRAVGITYEPGSTFKAFTVAGALEDGTATPDKTYHLPVELPVADRILHDDHPRGEETASVAQIIAESSNIGTVKVALDMGARRFSQWVDRFGFGRPTGVALPGEEQGIVPTYDDYSGSSIANLPIGQGAAVTPMQMMQAYAAVANGGILRTPRLIDEVGGVRRPLDPGRRVISRQTAAEVREMLRGVLAAGGTAAEAEIPGYDLAGKTGTANKVDARTGEYSRSRYIASFMGFAPASDPKLLIAVVVDEPQGSIYGGQVAAPAFQKIAAWALPYFGVRPN</sequence>
<keyword evidence="7" id="KW-1185">Reference proteome</keyword>
<keyword evidence="6" id="KW-0131">Cell cycle</keyword>
<dbReference type="GO" id="GO:0008658">
    <property type="term" value="F:penicillin binding"/>
    <property type="evidence" value="ECO:0007669"/>
    <property type="project" value="InterPro"/>
</dbReference>
<dbReference type="Gene3D" id="3.90.1310.10">
    <property type="entry name" value="Penicillin-binding protein 2a (Domain 2)"/>
    <property type="match status" value="1"/>
</dbReference>
<dbReference type="GO" id="GO:0051301">
    <property type="term" value="P:cell division"/>
    <property type="evidence" value="ECO:0007669"/>
    <property type="project" value="UniProtKB-KW"/>
</dbReference>
<dbReference type="SUPFAM" id="SSF56601">
    <property type="entry name" value="beta-lactamase/transpeptidase-like"/>
    <property type="match status" value="1"/>
</dbReference>
<dbReference type="RefSeq" id="WP_183344994.1">
    <property type="nucleotide sequence ID" value="NZ_JACHNU010000008.1"/>
</dbReference>
<dbReference type="GO" id="GO:0071555">
    <property type="term" value="P:cell wall organization"/>
    <property type="evidence" value="ECO:0007669"/>
    <property type="project" value="TreeGrafter"/>
</dbReference>
<keyword evidence="3" id="KW-0472">Membrane</keyword>
<dbReference type="InterPro" id="IPR036138">
    <property type="entry name" value="PBP_dimer_sf"/>
</dbReference>
<evidence type="ECO:0000259" key="4">
    <source>
        <dbReference type="Pfam" id="PF00905"/>
    </source>
</evidence>
<dbReference type="InterPro" id="IPR005311">
    <property type="entry name" value="PBP_dimer"/>
</dbReference>
<organism evidence="6 7">
    <name type="scientific">Conexibacter arvalis</name>
    <dbReference type="NCBI Taxonomy" id="912552"/>
    <lineage>
        <taxon>Bacteria</taxon>
        <taxon>Bacillati</taxon>
        <taxon>Actinomycetota</taxon>
        <taxon>Thermoleophilia</taxon>
        <taxon>Solirubrobacterales</taxon>
        <taxon>Conexibacteraceae</taxon>
        <taxon>Conexibacter</taxon>
    </lineage>
</organism>
<name>A0A840IL27_9ACTN</name>
<dbReference type="InterPro" id="IPR012338">
    <property type="entry name" value="Beta-lactam/transpept-like"/>
</dbReference>
<feature type="domain" description="Penicillin-binding protein transpeptidase" evidence="4">
    <location>
        <begin position="240"/>
        <end position="542"/>
    </location>
</feature>
<keyword evidence="6" id="KW-0132">Cell division</keyword>
<evidence type="ECO:0000259" key="5">
    <source>
        <dbReference type="Pfam" id="PF03717"/>
    </source>
</evidence>
<accession>A0A840IL27</accession>
<dbReference type="Gene3D" id="3.30.450.330">
    <property type="match status" value="1"/>
</dbReference>
<gene>
    <name evidence="6" type="ORF">BDZ31_004329</name>
</gene>
<dbReference type="Pfam" id="PF03717">
    <property type="entry name" value="PBP_dimer"/>
    <property type="match status" value="1"/>
</dbReference>
<dbReference type="Proteomes" id="UP000585272">
    <property type="component" value="Unassembled WGS sequence"/>
</dbReference>
<protein>
    <submittedName>
        <fullName evidence="6">Cell division protein FtsI/penicillin-binding protein 2</fullName>
    </submittedName>
</protein>
<reference evidence="6 7" key="1">
    <citation type="submission" date="2020-08" db="EMBL/GenBank/DDBJ databases">
        <title>Genomic Encyclopedia of Archaeal and Bacterial Type Strains, Phase II (KMG-II): from individual species to whole genera.</title>
        <authorList>
            <person name="Goeker M."/>
        </authorList>
    </citation>
    <scope>NUCLEOTIDE SEQUENCE [LARGE SCALE GENOMIC DNA]</scope>
    <source>
        <strain evidence="6 7">DSM 23288</strain>
    </source>
</reference>